<evidence type="ECO:0000313" key="2">
    <source>
        <dbReference type="Proteomes" id="UP000006064"/>
    </source>
</evidence>
<protein>
    <submittedName>
        <fullName evidence="1">Uncharacterized protein</fullName>
    </submittedName>
</protein>
<reference evidence="1 2" key="1">
    <citation type="journal article" date="2012" name="J. Bacteriol.">
        <title>Complete Genome Sequence of the Hyperthermophilic Archaeon Thermococcus sp. Strain CL1, Isolated from a Paralvinella sp. Polychaete Worm Collected from a Hydrothermal Vent.</title>
        <authorList>
            <person name="Jung J.H."/>
            <person name="Holden J.F."/>
            <person name="Seo D.H."/>
            <person name="Park K.H."/>
            <person name="Shin H."/>
            <person name="Ryu S."/>
            <person name="Lee J.H."/>
            <person name="Park C.S."/>
        </authorList>
    </citation>
    <scope>NUCLEOTIDE SEQUENCE [LARGE SCALE GENOMIC DNA]</scope>
    <source>
        <strain evidence="2">DSM 27260 / KACC 17922 / CL1</strain>
    </source>
</reference>
<proteinExistence type="predicted"/>
<dbReference type="AlphaFoldDB" id="I3ZSH5"/>
<gene>
    <name evidence="1" type="ORF">CL1_0450</name>
</gene>
<sequence length="57" mass="6981">MNTHKNPTLRLHSRRDMNERISFIRTYVERLKKNPNEVFKEQVEFINSLMKSAKTFR</sequence>
<accession>I3ZSH5</accession>
<dbReference type="KEGG" id="thm:CL1_0450"/>
<organism evidence="1 2">
    <name type="scientific">Thermococcus cleftensis (strain DSM 27260 / KACC 17922 / CL1)</name>
    <dbReference type="NCBI Taxonomy" id="163003"/>
    <lineage>
        <taxon>Archaea</taxon>
        <taxon>Methanobacteriati</taxon>
        <taxon>Methanobacteriota</taxon>
        <taxon>Thermococci</taxon>
        <taxon>Thermococcales</taxon>
        <taxon>Thermococcaceae</taxon>
        <taxon>Thermococcus</taxon>
    </lineage>
</organism>
<evidence type="ECO:0000313" key="1">
    <source>
        <dbReference type="EMBL" id="AFL94659.1"/>
    </source>
</evidence>
<dbReference type="HOGENOM" id="CLU_187363_0_0_2"/>
<keyword evidence="2" id="KW-1185">Reference proteome</keyword>
<dbReference type="Proteomes" id="UP000006064">
    <property type="component" value="Chromosome"/>
</dbReference>
<name>I3ZSH5_THECF</name>
<dbReference type="EMBL" id="CP003651">
    <property type="protein sequence ID" value="AFL94659.1"/>
    <property type="molecule type" value="Genomic_DNA"/>
</dbReference>